<keyword evidence="3" id="KW-1185">Reference proteome</keyword>
<dbReference type="GeneID" id="64590274"/>
<dbReference type="RefSeq" id="XP_041159774.1">
    <property type="nucleotide sequence ID" value="XM_041296510.1"/>
</dbReference>
<sequence length="92" mass="10521">PPPPDLLFPAHQSPEPMAVDKDPNSAPEAEFTDASEHYYWMYHSLLNRRPCTSDGVFLVPGMPPTLLPPKSPNDWSLYRNDIEFSMVEFVFK</sequence>
<feature type="non-terminal residue" evidence="2">
    <location>
        <position position="92"/>
    </location>
</feature>
<evidence type="ECO:0000256" key="1">
    <source>
        <dbReference type="SAM" id="MobiDB-lite"/>
    </source>
</evidence>
<name>A0A9P7AP08_9AGAM</name>
<dbReference type="EMBL" id="JABBWE010000031">
    <property type="protein sequence ID" value="KAG1793318.1"/>
    <property type="molecule type" value="Genomic_DNA"/>
</dbReference>
<comment type="caution">
    <text evidence="2">The sequence shown here is derived from an EMBL/GenBank/DDBJ whole genome shotgun (WGS) entry which is preliminary data.</text>
</comment>
<accession>A0A9P7AP08</accession>
<dbReference type="OrthoDB" id="2691487at2759"/>
<evidence type="ECO:0000313" key="2">
    <source>
        <dbReference type="EMBL" id="KAG1793318.1"/>
    </source>
</evidence>
<organism evidence="2 3">
    <name type="scientific">Suillus plorans</name>
    <dbReference type="NCBI Taxonomy" id="116603"/>
    <lineage>
        <taxon>Eukaryota</taxon>
        <taxon>Fungi</taxon>
        <taxon>Dikarya</taxon>
        <taxon>Basidiomycota</taxon>
        <taxon>Agaricomycotina</taxon>
        <taxon>Agaricomycetes</taxon>
        <taxon>Agaricomycetidae</taxon>
        <taxon>Boletales</taxon>
        <taxon>Suillineae</taxon>
        <taxon>Suillaceae</taxon>
        <taxon>Suillus</taxon>
    </lineage>
</organism>
<reference evidence="2" key="1">
    <citation type="journal article" date="2020" name="New Phytol.">
        <title>Comparative genomics reveals dynamic genome evolution in host specialist ectomycorrhizal fungi.</title>
        <authorList>
            <person name="Lofgren L.A."/>
            <person name="Nguyen N.H."/>
            <person name="Vilgalys R."/>
            <person name="Ruytinx J."/>
            <person name="Liao H.L."/>
            <person name="Branco S."/>
            <person name="Kuo A."/>
            <person name="LaButti K."/>
            <person name="Lipzen A."/>
            <person name="Andreopoulos W."/>
            <person name="Pangilinan J."/>
            <person name="Riley R."/>
            <person name="Hundley H."/>
            <person name="Na H."/>
            <person name="Barry K."/>
            <person name="Grigoriev I.V."/>
            <person name="Stajich J.E."/>
            <person name="Kennedy P.G."/>
        </authorList>
    </citation>
    <scope>NUCLEOTIDE SEQUENCE</scope>
    <source>
        <strain evidence="2">S12</strain>
    </source>
</reference>
<feature type="non-terminal residue" evidence="2">
    <location>
        <position position="1"/>
    </location>
</feature>
<dbReference type="AlphaFoldDB" id="A0A9P7AP08"/>
<evidence type="ECO:0000313" key="3">
    <source>
        <dbReference type="Proteomes" id="UP000719766"/>
    </source>
</evidence>
<gene>
    <name evidence="2" type="ORF">HD556DRAFT_1208062</name>
</gene>
<protein>
    <submittedName>
        <fullName evidence="2">Uncharacterized protein</fullName>
    </submittedName>
</protein>
<dbReference type="Proteomes" id="UP000719766">
    <property type="component" value="Unassembled WGS sequence"/>
</dbReference>
<proteinExistence type="predicted"/>
<feature type="region of interest" description="Disordered" evidence="1">
    <location>
        <begin position="1"/>
        <end position="29"/>
    </location>
</feature>